<dbReference type="Proteomes" id="UP000634136">
    <property type="component" value="Unassembled WGS sequence"/>
</dbReference>
<dbReference type="AlphaFoldDB" id="A0A834W0X5"/>
<reference evidence="2" key="1">
    <citation type="submission" date="2020-09" db="EMBL/GenBank/DDBJ databases">
        <title>Genome-Enabled Discovery of Anthraquinone Biosynthesis in Senna tora.</title>
        <authorList>
            <person name="Kang S.-H."/>
            <person name="Pandey R.P."/>
            <person name="Lee C.-M."/>
            <person name="Sim J.-S."/>
            <person name="Jeong J.-T."/>
            <person name="Choi B.-S."/>
            <person name="Jung M."/>
            <person name="Ginzburg D."/>
            <person name="Zhao K."/>
            <person name="Won S.Y."/>
            <person name="Oh T.-J."/>
            <person name="Yu Y."/>
            <person name="Kim N.-H."/>
            <person name="Lee O.R."/>
            <person name="Lee T.-H."/>
            <person name="Bashyal P."/>
            <person name="Kim T.-S."/>
            <person name="Lee W.-H."/>
            <person name="Kawkins C."/>
            <person name="Kim C.-K."/>
            <person name="Kim J.S."/>
            <person name="Ahn B.O."/>
            <person name="Rhee S.Y."/>
            <person name="Sohng J.K."/>
        </authorList>
    </citation>
    <scope>NUCLEOTIDE SEQUENCE</scope>
    <source>
        <tissue evidence="2">Leaf</tissue>
    </source>
</reference>
<feature type="compositionally biased region" description="Low complexity" evidence="1">
    <location>
        <begin position="12"/>
        <end position="39"/>
    </location>
</feature>
<dbReference type="OrthoDB" id="1735286at2759"/>
<dbReference type="EMBL" id="JAAIUW010000013">
    <property type="protein sequence ID" value="KAF7801846.1"/>
    <property type="molecule type" value="Genomic_DNA"/>
</dbReference>
<evidence type="ECO:0000313" key="3">
    <source>
        <dbReference type="Proteomes" id="UP000634136"/>
    </source>
</evidence>
<evidence type="ECO:0000313" key="2">
    <source>
        <dbReference type="EMBL" id="KAF7801846.1"/>
    </source>
</evidence>
<feature type="region of interest" description="Disordered" evidence="1">
    <location>
        <begin position="1"/>
        <end position="46"/>
    </location>
</feature>
<accession>A0A834W0X5</accession>
<proteinExistence type="predicted"/>
<protein>
    <submittedName>
        <fullName evidence="2">Histone H4</fullName>
    </submittedName>
</protein>
<organism evidence="2 3">
    <name type="scientific">Senna tora</name>
    <dbReference type="NCBI Taxonomy" id="362788"/>
    <lineage>
        <taxon>Eukaryota</taxon>
        <taxon>Viridiplantae</taxon>
        <taxon>Streptophyta</taxon>
        <taxon>Embryophyta</taxon>
        <taxon>Tracheophyta</taxon>
        <taxon>Spermatophyta</taxon>
        <taxon>Magnoliopsida</taxon>
        <taxon>eudicotyledons</taxon>
        <taxon>Gunneridae</taxon>
        <taxon>Pentapetalae</taxon>
        <taxon>rosids</taxon>
        <taxon>fabids</taxon>
        <taxon>Fabales</taxon>
        <taxon>Fabaceae</taxon>
        <taxon>Caesalpinioideae</taxon>
        <taxon>Cassia clade</taxon>
        <taxon>Senna</taxon>
    </lineage>
</organism>
<evidence type="ECO:0000256" key="1">
    <source>
        <dbReference type="SAM" id="MobiDB-lite"/>
    </source>
</evidence>
<gene>
    <name evidence="2" type="ORF">G2W53_040957</name>
</gene>
<comment type="caution">
    <text evidence="2">The sequence shown here is derived from an EMBL/GenBank/DDBJ whole genome shotgun (WGS) entry which is preliminary data.</text>
</comment>
<keyword evidence="3" id="KW-1185">Reference proteome</keyword>
<name>A0A834W0X5_9FABA</name>
<sequence length="262" mass="29042">MGVPKPQASDSNPNPNHNLNPNLHNSKTTTQKPPSTSESIQGPPLPLERIHHIHGCHRLPPGMLRVGHRIANHVLQEDLEHSASLLIDQAADSLDVSSSCQSPSRRLHDSLNVVVKNLAMPLRSSLSAALTLLWKKSVIAISHRPHERLEKSPSRSSYAIAVGVPRRSSSFSTLASPVESVAGSTKTKNTNDVDENFFVALTRRLSQSTPYETPKFTMTCCVRDKSELSRVQGSQKNWTSSTRVIKYKLQRTRKPKELEQQS</sequence>